<proteinExistence type="predicted"/>
<evidence type="ECO:0000313" key="2">
    <source>
        <dbReference type="EMBL" id="UUO17391.1"/>
    </source>
</evidence>
<dbReference type="Proteomes" id="UP001057561">
    <property type="component" value="Chromosome"/>
</dbReference>
<dbReference type="PANTHER" id="PTHR12121">
    <property type="entry name" value="CARBON CATABOLITE REPRESSOR PROTEIN 4"/>
    <property type="match status" value="1"/>
</dbReference>
<accession>A0ABY5M2U3</accession>
<gene>
    <name evidence="2" type="ORF">NG743_10610</name>
</gene>
<keyword evidence="3" id="KW-1185">Reference proteome</keyword>
<evidence type="ECO:0000259" key="1">
    <source>
        <dbReference type="Pfam" id="PF03372"/>
    </source>
</evidence>
<dbReference type="CDD" id="cd09083">
    <property type="entry name" value="EEP-1"/>
    <property type="match status" value="1"/>
</dbReference>
<dbReference type="GO" id="GO:0004519">
    <property type="term" value="F:endonuclease activity"/>
    <property type="evidence" value="ECO:0007669"/>
    <property type="project" value="UniProtKB-KW"/>
</dbReference>
<organism evidence="2 3">
    <name type="scientific">Dolichospermum heterosporum TAC447</name>
    <dbReference type="NCBI Taxonomy" id="747523"/>
    <lineage>
        <taxon>Bacteria</taxon>
        <taxon>Bacillati</taxon>
        <taxon>Cyanobacteriota</taxon>
        <taxon>Cyanophyceae</taxon>
        <taxon>Nostocales</taxon>
        <taxon>Aphanizomenonaceae</taxon>
        <taxon>Dolichospermum</taxon>
        <taxon>Dolichospermum heterosporum</taxon>
    </lineage>
</organism>
<dbReference type="RefSeq" id="WP_193962442.1">
    <property type="nucleotide sequence ID" value="NZ_CP099464.1"/>
</dbReference>
<name>A0ABY5M2U3_9CYAN</name>
<dbReference type="Gene3D" id="3.60.10.10">
    <property type="entry name" value="Endonuclease/exonuclease/phosphatase"/>
    <property type="match status" value="1"/>
</dbReference>
<sequence>MQITVMTFNLRYDKPDPGVRQWKKRVGAIASLIQHYKPDLLGTQEGKSHQLADLQALLPEYNIIGGDRTGTGTGEHCAVFYNPQCLKLQETQDFYLSDTPEIPGSITWGTRLPRMATWANFEVANPGLCLTILNTHLDHENAKSRELSAALISQRLAEFPLKNYLLLTGDFNANPDTLERQIFLSPLANGKQLQDPLDTLPLEQQKTFHNFTGQAWDAIDTIYCDRCADQRYRSFSVEQVIIDRQQWEGVWPSDHFPVIVKLTIEVLADIAENALNLCFD</sequence>
<keyword evidence="2" id="KW-0540">Nuclease</keyword>
<feature type="domain" description="Endonuclease/exonuclease/phosphatase" evidence="1">
    <location>
        <begin position="6"/>
        <end position="255"/>
    </location>
</feature>
<evidence type="ECO:0000313" key="3">
    <source>
        <dbReference type="Proteomes" id="UP001057561"/>
    </source>
</evidence>
<reference evidence="2" key="1">
    <citation type="submission" date="2022-06" db="EMBL/GenBank/DDBJ databases">
        <title>Nostosin G and Spiroidesin B from the Cyanobacterium Dolichospermum sp. NIES-1697.</title>
        <authorList>
            <person name="Phan C.-S."/>
            <person name="Mehjabin J.J."/>
            <person name="Anas A.R.J."/>
            <person name="Hayasaka M."/>
            <person name="Onoki R."/>
            <person name="Wang J."/>
            <person name="Umezawa T."/>
            <person name="Washio K."/>
            <person name="Morikawa M."/>
            <person name="Okino T."/>
        </authorList>
    </citation>
    <scope>NUCLEOTIDE SEQUENCE</scope>
    <source>
        <strain evidence="2">NIES-1697</strain>
    </source>
</reference>
<dbReference type="EMBL" id="CP099464">
    <property type="protein sequence ID" value="UUO17391.1"/>
    <property type="molecule type" value="Genomic_DNA"/>
</dbReference>
<dbReference type="InterPro" id="IPR005135">
    <property type="entry name" value="Endo/exonuclease/phosphatase"/>
</dbReference>
<protein>
    <submittedName>
        <fullName evidence="2">Endonuclease/exonuclease/phosphatase family protein</fullName>
    </submittedName>
</protein>
<keyword evidence="2" id="KW-0378">Hydrolase</keyword>
<dbReference type="PANTHER" id="PTHR12121:SF36">
    <property type="entry name" value="ENDONUCLEASE_EXONUCLEASE_PHOSPHATASE DOMAIN-CONTAINING PROTEIN"/>
    <property type="match status" value="1"/>
</dbReference>
<dbReference type="SUPFAM" id="SSF56219">
    <property type="entry name" value="DNase I-like"/>
    <property type="match status" value="1"/>
</dbReference>
<dbReference type="InterPro" id="IPR036691">
    <property type="entry name" value="Endo/exonu/phosph_ase_sf"/>
</dbReference>
<dbReference type="Pfam" id="PF03372">
    <property type="entry name" value="Exo_endo_phos"/>
    <property type="match status" value="1"/>
</dbReference>
<keyword evidence="2" id="KW-0255">Endonuclease</keyword>
<dbReference type="InterPro" id="IPR050410">
    <property type="entry name" value="CCR4/nocturin_mRNA_transcr"/>
</dbReference>